<proteinExistence type="predicted"/>
<dbReference type="Pfam" id="PF13855">
    <property type="entry name" value="LRR_8"/>
    <property type="match status" value="2"/>
</dbReference>
<dbReference type="GO" id="GO:0005930">
    <property type="term" value="C:axoneme"/>
    <property type="evidence" value="ECO:0007669"/>
    <property type="project" value="UniProtKB-SubCell"/>
</dbReference>
<reference evidence="5 6" key="1">
    <citation type="journal article" date="2010" name="Plant Cell">
        <title>The Chlorella variabilis NC64A genome reveals adaptation to photosymbiosis, coevolution with viruses, and cryptic sex.</title>
        <authorList>
            <person name="Blanc G."/>
            <person name="Duncan G."/>
            <person name="Agarkova I."/>
            <person name="Borodovsky M."/>
            <person name="Gurnon J."/>
            <person name="Kuo A."/>
            <person name="Lindquist E."/>
            <person name="Lucas S."/>
            <person name="Pangilinan J."/>
            <person name="Polle J."/>
            <person name="Salamov A."/>
            <person name="Terry A."/>
            <person name="Yamada T."/>
            <person name="Dunigan D.D."/>
            <person name="Grigoriev I.V."/>
            <person name="Claverie J.M."/>
            <person name="Van Etten J.L."/>
        </authorList>
    </citation>
    <scope>NUCLEOTIDE SEQUENCE [LARGE SCALE GENOMIC DNA]</scope>
    <source>
        <strain evidence="5 6">NC64A</strain>
    </source>
</reference>
<feature type="domain" description="Ubiquitin-like" evidence="4">
    <location>
        <begin position="1"/>
        <end position="70"/>
    </location>
</feature>
<dbReference type="EMBL" id="GL433836">
    <property type="protein sequence ID" value="EFN58987.1"/>
    <property type="molecule type" value="Genomic_DNA"/>
</dbReference>
<dbReference type="RefSeq" id="XP_005851089.1">
    <property type="nucleotide sequence ID" value="XM_005851027.1"/>
</dbReference>
<dbReference type="AlphaFoldDB" id="E1Z438"/>
<keyword evidence="2" id="KW-0433">Leucine-rich repeat</keyword>
<dbReference type="OrthoDB" id="2187496at2759"/>
<gene>
    <name evidence="5" type="ORF">CHLNCDRAFT_137615</name>
</gene>
<dbReference type="PROSITE" id="PS51450">
    <property type="entry name" value="LRR"/>
    <property type="match status" value="1"/>
</dbReference>
<dbReference type="InterPro" id="IPR032675">
    <property type="entry name" value="LRR_dom_sf"/>
</dbReference>
<dbReference type="Pfam" id="PF13516">
    <property type="entry name" value="LRR_6"/>
    <property type="match status" value="1"/>
</dbReference>
<protein>
    <recommendedName>
        <fullName evidence="4">Ubiquitin-like domain-containing protein</fullName>
    </recommendedName>
</protein>
<evidence type="ECO:0000256" key="2">
    <source>
        <dbReference type="ARBA" id="ARBA00022614"/>
    </source>
</evidence>
<evidence type="ECO:0000256" key="3">
    <source>
        <dbReference type="ARBA" id="ARBA00022737"/>
    </source>
</evidence>
<dbReference type="FunCoup" id="E1Z438">
    <property type="interactions" value="438"/>
</dbReference>
<dbReference type="InterPro" id="IPR050216">
    <property type="entry name" value="LRR_domain-containing"/>
</dbReference>
<dbReference type="InterPro" id="IPR000626">
    <property type="entry name" value="Ubiquitin-like_dom"/>
</dbReference>
<name>E1Z438_CHLVA</name>
<dbReference type="SMART" id="SM00213">
    <property type="entry name" value="UBQ"/>
    <property type="match status" value="1"/>
</dbReference>
<dbReference type="eggNOG" id="KOG0619">
    <property type="taxonomic scope" value="Eukaryota"/>
</dbReference>
<keyword evidence="6" id="KW-1185">Reference proteome</keyword>
<evidence type="ECO:0000313" key="5">
    <source>
        <dbReference type="EMBL" id="EFN58987.1"/>
    </source>
</evidence>
<accession>E1Z438</accession>
<evidence type="ECO:0000259" key="4">
    <source>
        <dbReference type="PROSITE" id="PS50053"/>
    </source>
</evidence>
<keyword evidence="3" id="KW-0677">Repeat</keyword>
<dbReference type="Gene3D" id="3.80.10.10">
    <property type="entry name" value="Ribonuclease Inhibitor"/>
    <property type="match status" value="1"/>
</dbReference>
<dbReference type="InterPro" id="IPR001611">
    <property type="entry name" value="Leu-rich_rpt"/>
</dbReference>
<dbReference type="SUPFAM" id="SSF54236">
    <property type="entry name" value="Ubiquitin-like"/>
    <property type="match status" value="1"/>
</dbReference>
<dbReference type="PROSITE" id="PS50053">
    <property type="entry name" value="UBIQUITIN_2"/>
    <property type="match status" value="1"/>
</dbReference>
<organism evidence="6">
    <name type="scientific">Chlorella variabilis</name>
    <name type="common">Green alga</name>
    <dbReference type="NCBI Taxonomy" id="554065"/>
    <lineage>
        <taxon>Eukaryota</taxon>
        <taxon>Viridiplantae</taxon>
        <taxon>Chlorophyta</taxon>
        <taxon>core chlorophytes</taxon>
        <taxon>Trebouxiophyceae</taxon>
        <taxon>Chlorellales</taxon>
        <taxon>Chlorellaceae</taxon>
        <taxon>Chlorella clade</taxon>
        <taxon>Chlorella</taxon>
    </lineage>
</organism>
<dbReference type="InParanoid" id="E1Z438"/>
<evidence type="ECO:0000256" key="1">
    <source>
        <dbReference type="ARBA" id="ARBA00004430"/>
    </source>
</evidence>
<dbReference type="SMART" id="SM00369">
    <property type="entry name" value="LRR_TYP"/>
    <property type="match status" value="6"/>
</dbReference>
<dbReference type="KEGG" id="cvr:CHLNCDRAFT_137615"/>
<dbReference type="Gene3D" id="3.10.20.90">
    <property type="entry name" value="Phosphatidylinositol 3-kinase Catalytic Subunit, Chain A, domain 1"/>
    <property type="match status" value="1"/>
</dbReference>
<dbReference type="GeneID" id="17358809"/>
<evidence type="ECO:0000313" key="6">
    <source>
        <dbReference type="Proteomes" id="UP000008141"/>
    </source>
</evidence>
<dbReference type="Pfam" id="PF00240">
    <property type="entry name" value="ubiquitin"/>
    <property type="match status" value="1"/>
</dbReference>
<dbReference type="InterPro" id="IPR029071">
    <property type="entry name" value="Ubiquitin-like_domsf"/>
</dbReference>
<dbReference type="PANTHER" id="PTHR48051:SF1">
    <property type="entry name" value="RAS SUPPRESSOR PROTEIN 1"/>
    <property type="match status" value="1"/>
</dbReference>
<sequence>MELTIKYGRETLAVSLPPDSSVAELQEELEKLTGLMVRKQKVMVAGKVISGRSGSLAAAGVKPGAKLMLLAGAGAPSQGQAALDAARQGRQQALERGRQQLAERAAQKGIAVAAASAGHPSAASMAQRAEAWSKTGIAALRDLKLAQLPAELFSSSVAARVRVLDVGGNALTALPPAISQLTALQRLRLSINQLGDEGGPWQLLTGLTQLVVLAADDNRLTALPACIAGLARLQKLSLAGNQIASLPDGIGCLQQLRTLGLRGNRPAALPPALGGCSQLVELDVRDNQLGVLPPELGQLSSLKLLLLDNNRLRAVPPEVLTGCAALATLSLHGNPVTAEELREMPGWRQFDERRRSKYDKQVDMKVLSGGFDEGADINEFEHWNS</sequence>
<dbReference type="Proteomes" id="UP000008141">
    <property type="component" value="Unassembled WGS sequence"/>
</dbReference>
<dbReference type="PANTHER" id="PTHR48051">
    <property type="match status" value="1"/>
</dbReference>
<comment type="subcellular location">
    <subcellularLocation>
        <location evidence="1">Cytoplasm</location>
        <location evidence="1">Cytoskeleton</location>
        <location evidence="1">Cilium axoneme</location>
    </subcellularLocation>
</comment>
<dbReference type="SUPFAM" id="SSF52058">
    <property type="entry name" value="L domain-like"/>
    <property type="match status" value="1"/>
</dbReference>
<dbReference type="InterPro" id="IPR003591">
    <property type="entry name" value="Leu-rich_rpt_typical-subtyp"/>
</dbReference>
<dbReference type="OMA" id="QFEGWED"/>
<dbReference type="STRING" id="554065.E1Z438"/>